<dbReference type="CDD" id="cd00054">
    <property type="entry name" value="EGF_CA"/>
    <property type="match status" value="1"/>
</dbReference>
<reference evidence="3 4" key="1">
    <citation type="submission" date="2022-05" db="EMBL/GenBank/DDBJ databases">
        <authorList>
            <consortium name="Genoscope - CEA"/>
            <person name="William W."/>
        </authorList>
    </citation>
    <scope>NUCLEOTIDE SEQUENCE [LARGE SCALE GENOMIC DNA]</scope>
</reference>
<evidence type="ECO:0000259" key="2">
    <source>
        <dbReference type="PROSITE" id="PS50026"/>
    </source>
</evidence>
<dbReference type="EMBL" id="CALNXJ010000018">
    <property type="protein sequence ID" value="CAH3121698.1"/>
    <property type="molecule type" value="Genomic_DNA"/>
</dbReference>
<dbReference type="AlphaFoldDB" id="A0AAU9WQL0"/>
<gene>
    <name evidence="3" type="ORF">PMEA_00008774</name>
</gene>
<keyword evidence="1" id="KW-1015">Disulfide bond</keyword>
<name>A0AAU9WQL0_9CNID</name>
<dbReference type="Gene3D" id="2.10.25.10">
    <property type="entry name" value="Laminin"/>
    <property type="match status" value="1"/>
</dbReference>
<protein>
    <recommendedName>
        <fullName evidence="2">EGF-like domain-containing protein</fullName>
    </recommendedName>
</protein>
<comment type="caution">
    <text evidence="1">Lacks conserved residue(s) required for the propagation of feature annotation.</text>
</comment>
<keyword evidence="1" id="KW-0245">EGF-like domain</keyword>
<dbReference type="SUPFAM" id="SSF56496">
    <property type="entry name" value="Fibrinogen C-terminal domain-like"/>
    <property type="match status" value="1"/>
</dbReference>
<organism evidence="3 4">
    <name type="scientific">Pocillopora meandrina</name>
    <dbReference type="NCBI Taxonomy" id="46732"/>
    <lineage>
        <taxon>Eukaryota</taxon>
        <taxon>Metazoa</taxon>
        <taxon>Cnidaria</taxon>
        <taxon>Anthozoa</taxon>
        <taxon>Hexacorallia</taxon>
        <taxon>Scleractinia</taxon>
        <taxon>Astrocoeniina</taxon>
        <taxon>Pocilloporidae</taxon>
        <taxon>Pocillopora</taxon>
    </lineage>
</organism>
<evidence type="ECO:0000256" key="1">
    <source>
        <dbReference type="PROSITE-ProRule" id="PRU00076"/>
    </source>
</evidence>
<dbReference type="Pfam" id="PF00008">
    <property type="entry name" value="EGF"/>
    <property type="match status" value="1"/>
</dbReference>
<comment type="caution">
    <text evidence="3">The sequence shown here is derived from an EMBL/GenBank/DDBJ whole genome shotgun (WGS) entry which is preliminary data.</text>
</comment>
<evidence type="ECO:0000313" key="3">
    <source>
        <dbReference type="EMBL" id="CAH3121698.1"/>
    </source>
</evidence>
<feature type="non-terminal residue" evidence="3">
    <location>
        <position position="1"/>
    </location>
</feature>
<feature type="domain" description="EGF-like" evidence="2">
    <location>
        <begin position="21"/>
        <end position="57"/>
    </location>
</feature>
<dbReference type="Proteomes" id="UP001159428">
    <property type="component" value="Unassembled WGS sequence"/>
</dbReference>
<dbReference type="InterPro" id="IPR014716">
    <property type="entry name" value="Fibrinogen_a/b/g_C_1"/>
</dbReference>
<sequence>YKASNHIVPCTDDVTCTNGCCRNNPCLNGGTCTEVCEPTSVRYNCSCPLPFVGKHCEIQLRRSCQDYKAARFTASGLYTVTDDRNQTFQVFCDFDSEPGFAWNLIESFYRSNKHLFQNIVFYDDYQAISGDAPNWQAYLVKRSYLLWLRDHSTHWRATCRYNTDGIVYTDYLRASLKDFDIIRDVPTVKDVCRPYEYVNIRGNECVNCTARTWYKKGDYPLHIDSYYQDECDFDGSKIDAALNFEDNFGWYDEINPKFRCTSSENDTTQIWIGGK</sequence>
<dbReference type="InterPro" id="IPR000742">
    <property type="entry name" value="EGF"/>
</dbReference>
<keyword evidence="4" id="KW-1185">Reference proteome</keyword>
<dbReference type="PROSITE" id="PS01186">
    <property type="entry name" value="EGF_2"/>
    <property type="match status" value="1"/>
</dbReference>
<feature type="disulfide bond" evidence="1">
    <location>
        <begin position="47"/>
        <end position="56"/>
    </location>
</feature>
<dbReference type="InterPro" id="IPR036056">
    <property type="entry name" value="Fibrinogen-like_C"/>
</dbReference>
<dbReference type="PROSITE" id="PS50026">
    <property type="entry name" value="EGF_3"/>
    <property type="match status" value="1"/>
</dbReference>
<accession>A0AAU9WQL0</accession>
<proteinExistence type="predicted"/>
<evidence type="ECO:0000313" key="4">
    <source>
        <dbReference type="Proteomes" id="UP001159428"/>
    </source>
</evidence>
<dbReference type="SUPFAM" id="SSF57196">
    <property type="entry name" value="EGF/Laminin"/>
    <property type="match status" value="1"/>
</dbReference>
<dbReference type="PROSITE" id="PS00022">
    <property type="entry name" value="EGF_1"/>
    <property type="match status" value="1"/>
</dbReference>
<dbReference type="Gene3D" id="3.90.215.10">
    <property type="entry name" value="Gamma Fibrinogen, chain A, domain 1"/>
    <property type="match status" value="1"/>
</dbReference>